<dbReference type="EMBL" id="CAJVQB010116845">
    <property type="protein sequence ID" value="CAG8852856.1"/>
    <property type="molecule type" value="Genomic_DNA"/>
</dbReference>
<sequence>NRASYEFHAMQLKHVHKEVLQNDKTYRNKLVIRGSVYRRKLMFEPGDK</sequence>
<gene>
    <name evidence="1" type="ORF">GMARGA_LOCUS41677</name>
</gene>
<feature type="non-terminal residue" evidence="1">
    <location>
        <position position="48"/>
    </location>
</feature>
<dbReference type="Proteomes" id="UP000789901">
    <property type="component" value="Unassembled WGS sequence"/>
</dbReference>
<proteinExistence type="predicted"/>
<feature type="non-terminal residue" evidence="1">
    <location>
        <position position="1"/>
    </location>
</feature>
<comment type="caution">
    <text evidence="1">The sequence shown here is derived from an EMBL/GenBank/DDBJ whole genome shotgun (WGS) entry which is preliminary data.</text>
</comment>
<evidence type="ECO:0000313" key="2">
    <source>
        <dbReference type="Proteomes" id="UP000789901"/>
    </source>
</evidence>
<organism evidence="1 2">
    <name type="scientific">Gigaspora margarita</name>
    <dbReference type="NCBI Taxonomy" id="4874"/>
    <lineage>
        <taxon>Eukaryota</taxon>
        <taxon>Fungi</taxon>
        <taxon>Fungi incertae sedis</taxon>
        <taxon>Mucoromycota</taxon>
        <taxon>Glomeromycotina</taxon>
        <taxon>Glomeromycetes</taxon>
        <taxon>Diversisporales</taxon>
        <taxon>Gigasporaceae</taxon>
        <taxon>Gigaspora</taxon>
    </lineage>
</organism>
<evidence type="ECO:0000313" key="1">
    <source>
        <dbReference type="EMBL" id="CAG8852856.1"/>
    </source>
</evidence>
<name>A0ABN7XC65_GIGMA</name>
<protein>
    <submittedName>
        <fullName evidence="1">5407_t:CDS:1</fullName>
    </submittedName>
</protein>
<keyword evidence="2" id="KW-1185">Reference proteome</keyword>
<accession>A0ABN7XC65</accession>
<reference evidence="1 2" key="1">
    <citation type="submission" date="2021-06" db="EMBL/GenBank/DDBJ databases">
        <authorList>
            <person name="Kallberg Y."/>
            <person name="Tangrot J."/>
            <person name="Rosling A."/>
        </authorList>
    </citation>
    <scope>NUCLEOTIDE SEQUENCE [LARGE SCALE GENOMIC DNA]</scope>
    <source>
        <strain evidence="1 2">120-4 pot B 10/14</strain>
    </source>
</reference>